<dbReference type="AlphaFoldDB" id="A0ABD1YPE0"/>
<dbReference type="Proteomes" id="UP001605036">
    <property type="component" value="Unassembled WGS sequence"/>
</dbReference>
<evidence type="ECO:0000256" key="2">
    <source>
        <dbReference type="ARBA" id="ARBA00022603"/>
    </source>
</evidence>
<dbReference type="InterPro" id="IPR010743">
    <property type="entry name" value="Methionine_synth_MetW"/>
</dbReference>
<accession>A0ABD1YPE0</accession>
<dbReference type="InterPro" id="IPR026170">
    <property type="entry name" value="FAM173A/B"/>
</dbReference>
<gene>
    <name evidence="5" type="ORF">R1flu_015983</name>
</gene>
<dbReference type="PANTHER" id="PTHR13610:SF11">
    <property type="entry name" value="METHYLTRANSFERASE DOMAIN-CONTAINING PROTEIN"/>
    <property type="match status" value="1"/>
</dbReference>
<dbReference type="SUPFAM" id="SSF53335">
    <property type="entry name" value="S-adenosyl-L-methionine-dependent methyltransferases"/>
    <property type="match status" value="1"/>
</dbReference>
<keyword evidence="3" id="KW-0808">Transferase</keyword>
<evidence type="ECO:0000313" key="6">
    <source>
        <dbReference type="Proteomes" id="UP001605036"/>
    </source>
</evidence>
<protein>
    <recommendedName>
        <fullName evidence="7">Methyltransferase domain-containing protein</fullName>
    </recommendedName>
</protein>
<keyword evidence="4" id="KW-0949">S-adenosyl-L-methionine</keyword>
<dbReference type="GO" id="GO:0032259">
    <property type="term" value="P:methylation"/>
    <property type="evidence" value="ECO:0007669"/>
    <property type="project" value="UniProtKB-KW"/>
</dbReference>
<name>A0ABD1YPE0_9MARC</name>
<dbReference type="Pfam" id="PF07021">
    <property type="entry name" value="MetW"/>
    <property type="match status" value="1"/>
</dbReference>
<evidence type="ECO:0000313" key="5">
    <source>
        <dbReference type="EMBL" id="KAL2631297.1"/>
    </source>
</evidence>
<dbReference type="CDD" id="cd02440">
    <property type="entry name" value="AdoMet_MTases"/>
    <property type="match status" value="1"/>
</dbReference>
<dbReference type="GO" id="GO:0016279">
    <property type="term" value="F:protein-lysine N-methyltransferase activity"/>
    <property type="evidence" value="ECO:0007669"/>
    <property type="project" value="UniProtKB-ARBA"/>
</dbReference>
<comment type="similarity">
    <text evidence="1">Belongs to the ANT/ATPSC lysine N-methyltransferase family.</text>
</comment>
<evidence type="ECO:0008006" key="7">
    <source>
        <dbReference type="Google" id="ProtNLM"/>
    </source>
</evidence>
<dbReference type="InterPro" id="IPR029063">
    <property type="entry name" value="SAM-dependent_MTases_sf"/>
</dbReference>
<dbReference type="PANTHER" id="PTHR13610">
    <property type="entry name" value="METHYLTRANSFERASE DOMAIN-CONTAINING PROTEIN"/>
    <property type="match status" value="1"/>
</dbReference>
<dbReference type="EMBL" id="JBHFFA010000004">
    <property type="protein sequence ID" value="KAL2631297.1"/>
    <property type="molecule type" value="Genomic_DNA"/>
</dbReference>
<evidence type="ECO:0000256" key="3">
    <source>
        <dbReference type="ARBA" id="ARBA00022679"/>
    </source>
</evidence>
<keyword evidence="6" id="KW-1185">Reference proteome</keyword>
<evidence type="ECO:0000256" key="4">
    <source>
        <dbReference type="ARBA" id="ARBA00022691"/>
    </source>
</evidence>
<sequence>MGGGVANSQALRLGLWVRYWLGQRLAPYHGTPPHVARRMLQLARVTAKDRVVDLGCGDARLLIAAAKHHGAHGYGVELDSELFSAGMRAIGKEGLAHVITIEQKDAFMVDLSTATVVALYLTVKGNMKLYPKLVEELPPGARVVSFCWPFENLEPSNTARVDGIDLFLYEFNKQG</sequence>
<comment type="caution">
    <text evidence="5">The sequence shown here is derived from an EMBL/GenBank/DDBJ whole genome shotgun (WGS) entry which is preliminary data.</text>
</comment>
<proteinExistence type="inferred from homology"/>
<keyword evidence="2" id="KW-0489">Methyltransferase</keyword>
<evidence type="ECO:0000256" key="1">
    <source>
        <dbReference type="ARBA" id="ARBA00010633"/>
    </source>
</evidence>
<dbReference type="Gene3D" id="3.40.50.150">
    <property type="entry name" value="Vaccinia Virus protein VP39"/>
    <property type="match status" value="1"/>
</dbReference>
<reference evidence="5 6" key="1">
    <citation type="submission" date="2024-09" db="EMBL/GenBank/DDBJ databases">
        <title>Chromosome-scale assembly of Riccia fluitans.</title>
        <authorList>
            <person name="Paukszto L."/>
            <person name="Sawicki J."/>
            <person name="Karawczyk K."/>
            <person name="Piernik-Szablinska J."/>
            <person name="Szczecinska M."/>
            <person name="Mazdziarz M."/>
        </authorList>
    </citation>
    <scope>NUCLEOTIDE SEQUENCE [LARGE SCALE GENOMIC DNA]</scope>
    <source>
        <strain evidence="5">Rf_01</strain>
        <tissue evidence="5">Aerial parts of the thallus</tissue>
    </source>
</reference>
<organism evidence="5 6">
    <name type="scientific">Riccia fluitans</name>
    <dbReference type="NCBI Taxonomy" id="41844"/>
    <lineage>
        <taxon>Eukaryota</taxon>
        <taxon>Viridiplantae</taxon>
        <taxon>Streptophyta</taxon>
        <taxon>Embryophyta</taxon>
        <taxon>Marchantiophyta</taxon>
        <taxon>Marchantiopsida</taxon>
        <taxon>Marchantiidae</taxon>
        <taxon>Marchantiales</taxon>
        <taxon>Ricciaceae</taxon>
        <taxon>Riccia</taxon>
    </lineage>
</organism>